<evidence type="ECO:0000256" key="3">
    <source>
        <dbReference type="SAM" id="MobiDB-lite"/>
    </source>
</evidence>
<dbReference type="AlphaFoldDB" id="A0A1X2H9N0"/>
<dbReference type="GO" id="GO:0000214">
    <property type="term" value="C:tRNA-intron endonuclease complex"/>
    <property type="evidence" value="ECO:0007669"/>
    <property type="project" value="TreeGrafter"/>
</dbReference>
<comment type="similarity">
    <text evidence="1">Belongs to the SEN54 family.</text>
</comment>
<dbReference type="PANTHER" id="PTHR21027">
    <property type="entry name" value="TRNA-SPLICING ENDONUCLEASE SUBUNIT SEN54"/>
    <property type="match status" value="1"/>
</dbReference>
<organism evidence="5 6">
    <name type="scientific">Syncephalastrum racemosum</name>
    <name type="common">Filamentous fungus</name>
    <dbReference type="NCBI Taxonomy" id="13706"/>
    <lineage>
        <taxon>Eukaryota</taxon>
        <taxon>Fungi</taxon>
        <taxon>Fungi incertae sedis</taxon>
        <taxon>Mucoromycota</taxon>
        <taxon>Mucoromycotina</taxon>
        <taxon>Mucoromycetes</taxon>
        <taxon>Mucorales</taxon>
        <taxon>Syncephalastraceae</taxon>
        <taxon>Syncephalastrum</taxon>
    </lineage>
</organism>
<dbReference type="PANTHER" id="PTHR21027:SF1">
    <property type="entry name" value="TRNA-SPLICING ENDONUCLEASE SUBUNIT SEN54"/>
    <property type="match status" value="1"/>
</dbReference>
<keyword evidence="6" id="KW-1185">Reference proteome</keyword>
<dbReference type="OMA" id="TITHWIQ"/>
<dbReference type="InParanoid" id="A0A1X2H9N0"/>
<dbReference type="OrthoDB" id="408683at2759"/>
<protein>
    <recommendedName>
        <fullName evidence="4">tRNA-splicing endonuclease subunit Sen54 N-terminal domain-containing protein</fullName>
    </recommendedName>
</protein>
<evidence type="ECO:0000313" key="5">
    <source>
        <dbReference type="EMBL" id="ORY95360.1"/>
    </source>
</evidence>
<evidence type="ECO:0000313" key="6">
    <source>
        <dbReference type="Proteomes" id="UP000242180"/>
    </source>
</evidence>
<gene>
    <name evidence="5" type="ORF">BCR43DRAFT_515487</name>
</gene>
<feature type="domain" description="tRNA-splicing endonuclease subunit Sen54 N-terminal" evidence="4">
    <location>
        <begin position="51"/>
        <end position="114"/>
    </location>
</feature>
<dbReference type="Proteomes" id="UP000242180">
    <property type="component" value="Unassembled WGS sequence"/>
</dbReference>
<proteinExistence type="inferred from homology"/>
<dbReference type="STRING" id="13706.A0A1X2H9N0"/>
<dbReference type="FunCoup" id="A0A1X2H9N0">
    <property type="interactions" value="7"/>
</dbReference>
<reference evidence="5 6" key="1">
    <citation type="submission" date="2016-07" db="EMBL/GenBank/DDBJ databases">
        <title>Pervasive Adenine N6-methylation of Active Genes in Fungi.</title>
        <authorList>
            <consortium name="DOE Joint Genome Institute"/>
            <person name="Mondo S.J."/>
            <person name="Dannebaum R.O."/>
            <person name="Kuo R.C."/>
            <person name="Labutti K."/>
            <person name="Haridas S."/>
            <person name="Kuo A."/>
            <person name="Salamov A."/>
            <person name="Ahrendt S.R."/>
            <person name="Lipzen A."/>
            <person name="Sullivan W."/>
            <person name="Andreopoulos W.B."/>
            <person name="Clum A."/>
            <person name="Lindquist E."/>
            <person name="Daum C."/>
            <person name="Ramamoorthy G.K."/>
            <person name="Gryganskyi A."/>
            <person name="Culley D."/>
            <person name="Magnuson J.K."/>
            <person name="James T.Y."/>
            <person name="O'Malley M.A."/>
            <person name="Stajich J.E."/>
            <person name="Spatafora J.W."/>
            <person name="Visel A."/>
            <person name="Grigoriev I.V."/>
        </authorList>
    </citation>
    <scope>NUCLEOTIDE SEQUENCE [LARGE SCALE GENOMIC DNA]</scope>
    <source>
        <strain evidence="5 6">NRRL 2496</strain>
    </source>
</reference>
<sequence length="333" mass="38057">MSDTDEEPGDFSTLLRRSQRGKAPRRGTKAFPSKEQQEEALETSRDALFELIGETKRVHPKSTSQGVLNRETGETTIVKSKGAHLHAMGHTVKGQTVLFPEEAAWLLNMHNLIVTDPEGMSCHFEDYCTLMFTSADGWINFEKYQTYAYLRRLGYFVLRHRPPAPVSRPHTHPSLLVTWCSWLWGILNRMVRSIFRYFVGFRSLVHHGVFNTNEDVYKRLRIIDAQPWESKETVESAAEFHWDVYRPHPKWKKKDPGTPDFCVAVTSPREALPTLADYQALFQSTWQHAGARHLSRYRRRGEQAPAFLMAVVGDAEGVSFLKITGDGAADLTH</sequence>
<keyword evidence="2" id="KW-0819">tRNA processing</keyword>
<dbReference type="InterPro" id="IPR024337">
    <property type="entry name" value="tRNA_splic_suSen54"/>
</dbReference>
<name>A0A1X2H9N0_SYNRA</name>
<accession>A0A1X2H9N0</accession>
<dbReference type="InterPro" id="IPR024336">
    <property type="entry name" value="tRNA_splic_suSen54_N"/>
</dbReference>
<comment type="caution">
    <text evidence="5">The sequence shown here is derived from an EMBL/GenBank/DDBJ whole genome shotgun (WGS) entry which is preliminary data.</text>
</comment>
<feature type="region of interest" description="Disordered" evidence="3">
    <location>
        <begin position="1"/>
        <end position="40"/>
    </location>
</feature>
<dbReference type="EMBL" id="MCGN01000006">
    <property type="protein sequence ID" value="ORY95360.1"/>
    <property type="molecule type" value="Genomic_DNA"/>
</dbReference>
<evidence type="ECO:0000256" key="2">
    <source>
        <dbReference type="ARBA" id="ARBA00022694"/>
    </source>
</evidence>
<feature type="compositionally biased region" description="Basic residues" evidence="3">
    <location>
        <begin position="17"/>
        <end position="28"/>
    </location>
</feature>
<dbReference type="GO" id="GO:0000379">
    <property type="term" value="P:tRNA-type intron splice site recognition and cleavage"/>
    <property type="evidence" value="ECO:0007669"/>
    <property type="project" value="TreeGrafter"/>
</dbReference>
<dbReference type="Pfam" id="PF12928">
    <property type="entry name" value="tRNA_int_end_N2"/>
    <property type="match status" value="1"/>
</dbReference>
<evidence type="ECO:0000256" key="1">
    <source>
        <dbReference type="ARBA" id="ARBA00005736"/>
    </source>
</evidence>
<evidence type="ECO:0000259" key="4">
    <source>
        <dbReference type="Pfam" id="PF12928"/>
    </source>
</evidence>